<evidence type="ECO:0000313" key="3">
    <source>
        <dbReference type="Proteomes" id="UP000289738"/>
    </source>
</evidence>
<comment type="caution">
    <text evidence="2">The sequence shown here is derived from an EMBL/GenBank/DDBJ whole genome shotgun (WGS) entry which is preliminary data.</text>
</comment>
<evidence type="ECO:0000313" key="2">
    <source>
        <dbReference type="EMBL" id="RYQ89065.1"/>
    </source>
</evidence>
<keyword evidence="1" id="KW-0812">Transmembrane</keyword>
<reference evidence="2 3" key="1">
    <citation type="submission" date="2019-01" db="EMBL/GenBank/DDBJ databases">
        <title>Sequencing of cultivated peanut Arachis hypogaea provides insights into genome evolution and oil improvement.</title>
        <authorList>
            <person name="Chen X."/>
        </authorList>
    </citation>
    <scope>NUCLEOTIDE SEQUENCE [LARGE SCALE GENOMIC DNA]</scope>
    <source>
        <strain evidence="3">cv. Fuhuasheng</strain>
        <tissue evidence="2">Leaves</tissue>
    </source>
</reference>
<accession>A0A444XH57</accession>
<name>A0A444XH57_ARAHY</name>
<keyword evidence="1" id="KW-1133">Transmembrane helix</keyword>
<feature type="transmembrane region" description="Helical" evidence="1">
    <location>
        <begin position="94"/>
        <end position="113"/>
    </location>
</feature>
<evidence type="ECO:0000256" key="1">
    <source>
        <dbReference type="SAM" id="Phobius"/>
    </source>
</evidence>
<dbReference type="Proteomes" id="UP000289738">
    <property type="component" value="Chromosome B09"/>
</dbReference>
<keyword evidence="3" id="KW-1185">Reference proteome</keyword>
<organism evidence="2 3">
    <name type="scientific">Arachis hypogaea</name>
    <name type="common">Peanut</name>
    <dbReference type="NCBI Taxonomy" id="3818"/>
    <lineage>
        <taxon>Eukaryota</taxon>
        <taxon>Viridiplantae</taxon>
        <taxon>Streptophyta</taxon>
        <taxon>Embryophyta</taxon>
        <taxon>Tracheophyta</taxon>
        <taxon>Spermatophyta</taxon>
        <taxon>Magnoliopsida</taxon>
        <taxon>eudicotyledons</taxon>
        <taxon>Gunneridae</taxon>
        <taxon>Pentapetalae</taxon>
        <taxon>rosids</taxon>
        <taxon>fabids</taxon>
        <taxon>Fabales</taxon>
        <taxon>Fabaceae</taxon>
        <taxon>Papilionoideae</taxon>
        <taxon>50 kb inversion clade</taxon>
        <taxon>dalbergioids sensu lato</taxon>
        <taxon>Dalbergieae</taxon>
        <taxon>Pterocarpus clade</taxon>
        <taxon>Arachis</taxon>
    </lineage>
</organism>
<gene>
    <name evidence="2" type="ORF">Ahy_B09g095908</name>
</gene>
<protein>
    <submittedName>
        <fullName evidence="2">Uncharacterized protein</fullName>
    </submittedName>
</protein>
<dbReference type="EMBL" id="SDMP01000019">
    <property type="protein sequence ID" value="RYQ89065.1"/>
    <property type="molecule type" value="Genomic_DNA"/>
</dbReference>
<sequence>MSFFLSPSTSFFHRCRYSSRCMISLCHPLRCTSSLLVVLLLRFLSHAGISKLMRRCGMVVGFYASCFLTVSQSSTATTLRWCFSLNMPVALYRFGFHVSYLFVSLFTYLGLVFT</sequence>
<proteinExistence type="predicted"/>
<keyword evidence="1" id="KW-0472">Membrane</keyword>
<dbReference type="AlphaFoldDB" id="A0A444XH57"/>
<feature type="transmembrane region" description="Helical" evidence="1">
    <location>
        <begin position="56"/>
        <end position="74"/>
    </location>
</feature>